<dbReference type="Pfam" id="PF13419">
    <property type="entry name" value="HAD_2"/>
    <property type="match status" value="1"/>
</dbReference>
<dbReference type="InterPro" id="IPR023198">
    <property type="entry name" value="PGP-like_dom2"/>
</dbReference>
<dbReference type="Gene3D" id="3.40.50.1000">
    <property type="entry name" value="HAD superfamily/HAD-like"/>
    <property type="match status" value="1"/>
</dbReference>
<dbReference type="GO" id="GO:0006281">
    <property type="term" value="P:DNA repair"/>
    <property type="evidence" value="ECO:0007669"/>
    <property type="project" value="TreeGrafter"/>
</dbReference>
<dbReference type="EC" id="3.1.3.18" evidence="4"/>
<dbReference type="GO" id="GO:0005829">
    <property type="term" value="C:cytosol"/>
    <property type="evidence" value="ECO:0007669"/>
    <property type="project" value="TreeGrafter"/>
</dbReference>
<dbReference type="SUPFAM" id="SSF56784">
    <property type="entry name" value="HAD-like"/>
    <property type="match status" value="1"/>
</dbReference>
<evidence type="ECO:0000256" key="3">
    <source>
        <dbReference type="ARBA" id="ARBA00006171"/>
    </source>
</evidence>
<comment type="caution">
    <text evidence="5">The sequence shown here is derived from an EMBL/GenBank/DDBJ whole genome shotgun (WGS) entry which is preliminary data.</text>
</comment>
<gene>
    <name evidence="5" type="ORF">DI555_07225</name>
</gene>
<comment type="catalytic activity">
    <reaction evidence="1">
        <text>2-phosphoglycolate + H2O = glycolate + phosphate</text>
        <dbReference type="Rhea" id="RHEA:14369"/>
        <dbReference type="ChEBI" id="CHEBI:15377"/>
        <dbReference type="ChEBI" id="CHEBI:29805"/>
        <dbReference type="ChEBI" id="CHEBI:43474"/>
        <dbReference type="ChEBI" id="CHEBI:58033"/>
        <dbReference type="EC" id="3.1.3.18"/>
    </reaction>
</comment>
<accession>A0A2W5NR66</accession>
<evidence type="ECO:0000256" key="2">
    <source>
        <dbReference type="ARBA" id="ARBA00004818"/>
    </source>
</evidence>
<comment type="pathway">
    <text evidence="2">Organic acid metabolism; glycolate biosynthesis; glycolate from 2-phosphoglycolate: step 1/1.</text>
</comment>
<dbReference type="InterPro" id="IPR036412">
    <property type="entry name" value="HAD-like_sf"/>
</dbReference>
<dbReference type="SFLD" id="SFLDS00003">
    <property type="entry name" value="Haloacid_Dehalogenase"/>
    <property type="match status" value="1"/>
</dbReference>
<evidence type="ECO:0000256" key="4">
    <source>
        <dbReference type="ARBA" id="ARBA00013078"/>
    </source>
</evidence>
<dbReference type="Proteomes" id="UP000249082">
    <property type="component" value="Unassembled WGS sequence"/>
</dbReference>
<dbReference type="EMBL" id="QFPX01000005">
    <property type="protein sequence ID" value="PZQ55916.1"/>
    <property type="molecule type" value="Genomic_DNA"/>
</dbReference>
<organism evidence="5 6">
    <name type="scientific">Novosphingobium pentaromativorans</name>
    <dbReference type="NCBI Taxonomy" id="205844"/>
    <lineage>
        <taxon>Bacteria</taxon>
        <taxon>Pseudomonadati</taxon>
        <taxon>Pseudomonadota</taxon>
        <taxon>Alphaproteobacteria</taxon>
        <taxon>Sphingomonadales</taxon>
        <taxon>Sphingomonadaceae</taxon>
        <taxon>Novosphingobium</taxon>
    </lineage>
</organism>
<dbReference type="InterPro" id="IPR050155">
    <property type="entry name" value="HAD-like_hydrolase_sf"/>
</dbReference>
<evidence type="ECO:0000313" key="6">
    <source>
        <dbReference type="Proteomes" id="UP000249082"/>
    </source>
</evidence>
<protein>
    <recommendedName>
        <fullName evidence="4">phosphoglycolate phosphatase</fullName>
        <ecNumber evidence="4">3.1.3.18</ecNumber>
    </recommendedName>
</protein>
<proteinExistence type="inferred from homology"/>
<dbReference type="GO" id="GO:0008967">
    <property type="term" value="F:phosphoglycolate phosphatase activity"/>
    <property type="evidence" value="ECO:0007669"/>
    <property type="project" value="UniProtKB-EC"/>
</dbReference>
<dbReference type="InterPro" id="IPR023214">
    <property type="entry name" value="HAD_sf"/>
</dbReference>
<comment type="similarity">
    <text evidence="3">Belongs to the HAD-like hydrolase superfamily. CbbY/CbbZ/Gph/YieH family.</text>
</comment>
<evidence type="ECO:0000256" key="1">
    <source>
        <dbReference type="ARBA" id="ARBA00000830"/>
    </source>
</evidence>
<dbReference type="SFLD" id="SFLDG01129">
    <property type="entry name" value="C1.5:_HAD__Beta-PGM__Phosphata"/>
    <property type="match status" value="1"/>
</dbReference>
<dbReference type="InterPro" id="IPR041492">
    <property type="entry name" value="HAD_2"/>
</dbReference>
<dbReference type="PANTHER" id="PTHR43434:SF1">
    <property type="entry name" value="PHOSPHOGLYCOLATE PHOSPHATASE"/>
    <property type="match status" value="1"/>
</dbReference>
<evidence type="ECO:0000313" key="5">
    <source>
        <dbReference type="EMBL" id="PZQ55916.1"/>
    </source>
</evidence>
<sequence length="234" mass="24664">MTDFPFDVVGFDLDGTLLDSLGDLGVALNHALSLEGRASIPREAVRDLVGGGAKKMLARGLEVTGGPVSDERLNQLHHALIDFYSDHIAVETRLYPGGEAMLRGLAARGVKIAVVTNKLERLAVKIFAEMGLSHHFFTVIGGDTLGPGRAKPKPDLIELMLERAGSAETPIRAAFVGDTTYDTGAAAAAGIPCVAVSFGFNDRPPHELGATAVIDHFDALIPTLERIGAEAETA</sequence>
<name>A0A2W5NR66_9SPHN</name>
<dbReference type="AlphaFoldDB" id="A0A2W5NR66"/>
<dbReference type="PANTHER" id="PTHR43434">
    <property type="entry name" value="PHOSPHOGLYCOLATE PHOSPHATASE"/>
    <property type="match status" value="1"/>
</dbReference>
<reference evidence="5 6" key="1">
    <citation type="submission" date="2017-08" db="EMBL/GenBank/DDBJ databases">
        <title>Infants hospitalized years apart are colonized by the same room-sourced microbial strains.</title>
        <authorList>
            <person name="Brooks B."/>
            <person name="Olm M.R."/>
            <person name="Firek B.A."/>
            <person name="Baker R."/>
            <person name="Thomas B.C."/>
            <person name="Morowitz M.J."/>
            <person name="Banfield J.F."/>
        </authorList>
    </citation>
    <scope>NUCLEOTIDE SEQUENCE [LARGE SCALE GENOMIC DNA]</scope>
    <source>
        <strain evidence="5">S2_005_002_R2_33</strain>
    </source>
</reference>
<dbReference type="Gene3D" id="1.10.150.240">
    <property type="entry name" value="Putative phosphatase, domain 2"/>
    <property type="match status" value="1"/>
</dbReference>